<dbReference type="InterPro" id="IPR015919">
    <property type="entry name" value="Cadherin-like_sf"/>
</dbReference>
<evidence type="ECO:0000256" key="8">
    <source>
        <dbReference type="ARBA" id="ARBA00023136"/>
    </source>
</evidence>
<evidence type="ECO:0000256" key="4">
    <source>
        <dbReference type="ARBA" id="ARBA00022737"/>
    </source>
</evidence>
<dbReference type="EMBL" id="CP073041">
    <property type="protein sequence ID" value="UXE64128.1"/>
    <property type="molecule type" value="Genomic_DNA"/>
</dbReference>
<comment type="subcellular location">
    <subcellularLocation>
        <location evidence="1">Membrane</location>
    </subcellularLocation>
</comment>
<evidence type="ECO:0000256" key="3">
    <source>
        <dbReference type="ARBA" id="ARBA00022729"/>
    </source>
</evidence>
<keyword evidence="7" id="KW-1133">Transmembrane helix</keyword>
<dbReference type="SUPFAM" id="SSF49313">
    <property type="entry name" value="Cadherin-like"/>
    <property type="match status" value="1"/>
</dbReference>
<dbReference type="CDD" id="cd11304">
    <property type="entry name" value="Cadherin_repeat"/>
    <property type="match status" value="1"/>
</dbReference>
<name>A0A977L247_9CYAN</name>
<dbReference type="InterPro" id="IPR050971">
    <property type="entry name" value="Cadherin-domain_protein"/>
</dbReference>
<dbReference type="Gene3D" id="2.60.40.2030">
    <property type="match status" value="1"/>
</dbReference>
<dbReference type="InterPro" id="IPR038081">
    <property type="entry name" value="CalX-like_sf"/>
</dbReference>
<dbReference type="GO" id="GO:0005509">
    <property type="term" value="F:calcium ion binding"/>
    <property type="evidence" value="ECO:0007669"/>
    <property type="project" value="InterPro"/>
</dbReference>
<dbReference type="PANTHER" id="PTHR24025:SF23">
    <property type="entry name" value="NEURAL-CADHERIN"/>
    <property type="match status" value="1"/>
</dbReference>
<proteinExistence type="predicted"/>
<feature type="domain" description="Cadherin" evidence="9">
    <location>
        <begin position="186"/>
        <end position="291"/>
    </location>
</feature>
<dbReference type="GO" id="GO:0007156">
    <property type="term" value="P:homophilic cell adhesion via plasma membrane adhesion molecules"/>
    <property type="evidence" value="ECO:0007669"/>
    <property type="project" value="InterPro"/>
</dbReference>
<dbReference type="GO" id="GO:0016020">
    <property type="term" value="C:membrane"/>
    <property type="evidence" value="ECO:0007669"/>
    <property type="project" value="UniProtKB-SubCell"/>
</dbReference>
<protein>
    <submittedName>
        <fullName evidence="10">FG-GAP-like repeat-containing protein</fullName>
    </submittedName>
</protein>
<evidence type="ECO:0000256" key="2">
    <source>
        <dbReference type="ARBA" id="ARBA00022692"/>
    </source>
</evidence>
<dbReference type="Proteomes" id="UP001065613">
    <property type="component" value="Chromosome"/>
</dbReference>
<keyword evidence="4" id="KW-0677">Repeat</keyword>
<keyword evidence="8" id="KW-0472">Membrane</keyword>
<dbReference type="PANTHER" id="PTHR24025">
    <property type="entry name" value="DESMOGLEIN FAMILY MEMBER"/>
    <property type="match status" value="1"/>
</dbReference>
<evidence type="ECO:0000256" key="7">
    <source>
        <dbReference type="ARBA" id="ARBA00022989"/>
    </source>
</evidence>
<reference evidence="10" key="1">
    <citation type="submission" date="2021-04" db="EMBL/GenBank/DDBJ databases">
        <title>Genome sequence of Woronichinia naegeliana from Washington state freshwater lake bloom.</title>
        <authorList>
            <person name="Dreher T.W."/>
        </authorList>
    </citation>
    <scope>NUCLEOTIDE SEQUENCE</scope>
    <source>
        <strain evidence="10">WA131</strain>
    </source>
</reference>
<evidence type="ECO:0000313" key="10">
    <source>
        <dbReference type="EMBL" id="UXE64128.1"/>
    </source>
</evidence>
<evidence type="ECO:0000256" key="6">
    <source>
        <dbReference type="ARBA" id="ARBA00022889"/>
    </source>
</evidence>
<sequence length="475" mass="48464">MDLIVGSSDGLIYYYKNTGTKTAPVYTVQTGTANPFNGINIGTNSIPTVQDVDGDGDLDLVVGTSTGTIRYFMSGPNTAPTITSGATANFAENGTGTAYTVTATDPDAGTTLTYSISGTDAALFNINSSTGAVTFKTAPNFEAPTDSGANKVYDLTVTASDGSLSSTPKAVAITVTNVNEAPTNLTLQNQVTSLAENTSTISRIKVADITVTDDGAGTNTLYLTGADASFFEADATRLYLKANTALNYEAKTSYNVTVNVDDTSVGNTPDRTTNYTLNVTNQIEVTIAPGTTPVEGGTVGTYTITLDTPAPTGGLVVNFNTTGSTDTLNTDYTLSAGNNISNLTANSLTVAAGQTTATLNLNALSDVVNDPGETVKINLTSGTGYSLGQNSTALLSPATNYSVGSSPYSVAVGDFNGDGKLDLATANANGNSVSILLRNSANTGFDAKTDFSVGPTPHSVAVGDFNGDGKLGLAE</sequence>
<dbReference type="AlphaFoldDB" id="A0A977L247"/>
<organism evidence="10">
    <name type="scientific">Woronichinia naegeliana WA131</name>
    <dbReference type="NCBI Taxonomy" id="2824559"/>
    <lineage>
        <taxon>Bacteria</taxon>
        <taxon>Bacillati</taxon>
        <taxon>Cyanobacteriota</taxon>
        <taxon>Cyanophyceae</taxon>
        <taxon>Synechococcales</taxon>
        <taxon>Coelosphaeriaceae</taxon>
        <taxon>Woronichinia</taxon>
    </lineage>
</organism>
<dbReference type="InterPro" id="IPR013517">
    <property type="entry name" value="FG-GAP"/>
</dbReference>
<keyword evidence="2" id="KW-0812">Transmembrane</keyword>
<dbReference type="InterPro" id="IPR028994">
    <property type="entry name" value="Integrin_alpha_N"/>
</dbReference>
<dbReference type="Pfam" id="PF13517">
    <property type="entry name" value="FG-GAP_3"/>
    <property type="match status" value="1"/>
</dbReference>
<evidence type="ECO:0000256" key="1">
    <source>
        <dbReference type="ARBA" id="ARBA00004370"/>
    </source>
</evidence>
<dbReference type="SMART" id="SM00112">
    <property type="entry name" value="CA"/>
    <property type="match status" value="1"/>
</dbReference>
<dbReference type="PROSITE" id="PS50268">
    <property type="entry name" value="CADHERIN_2"/>
    <property type="match status" value="2"/>
</dbReference>
<dbReference type="SUPFAM" id="SSF69318">
    <property type="entry name" value="Integrin alpha N-terminal domain"/>
    <property type="match status" value="1"/>
</dbReference>
<keyword evidence="6" id="KW-0130">Cell adhesion</keyword>
<accession>A0A977L247</accession>
<dbReference type="InterPro" id="IPR002126">
    <property type="entry name" value="Cadherin-like_dom"/>
</dbReference>
<dbReference type="Gene3D" id="2.60.40.60">
    <property type="entry name" value="Cadherins"/>
    <property type="match status" value="2"/>
</dbReference>
<dbReference type="GO" id="GO:0005911">
    <property type="term" value="C:cell-cell junction"/>
    <property type="evidence" value="ECO:0007669"/>
    <property type="project" value="TreeGrafter"/>
</dbReference>
<evidence type="ECO:0000256" key="5">
    <source>
        <dbReference type="ARBA" id="ARBA00022837"/>
    </source>
</evidence>
<keyword evidence="3" id="KW-0732">Signal</keyword>
<feature type="domain" description="Cadherin" evidence="9">
    <location>
        <begin position="94"/>
        <end position="184"/>
    </location>
</feature>
<dbReference type="Gene3D" id="2.30.30.100">
    <property type="match status" value="1"/>
</dbReference>
<keyword evidence="5" id="KW-0106">Calcium</keyword>
<gene>
    <name evidence="10" type="ORF">KA717_17380</name>
</gene>
<dbReference type="KEGG" id="wna:KA717_17380"/>
<evidence type="ECO:0000259" key="9">
    <source>
        <dbReference type="PROSITE" id="PS50268"/>
    </source>
</evidence>